<dbReference type="Proteomes" id="UP000516444">
    <property type="component" value="Chromosome"/>
</dbReference>
<dbReference type="Pfam" id="PF00188">
    <property type="entry name" value="CAP"/>
    <property type="match status" value="1"/>
</dbReference>
<dbReference type="CDD" id="cd05379">
    <property type="entry name" value="CAP_bacterial"/>
    <property type="match status" value="1"/>
</dbReference>
<dbReference type="PANTHER" id="PTHR31157">
    <property type="entry name" value="SCP DOMAIN-CONTAINING PROTEIN"/>
    <property type="match status" value="1"/>
</dbReference>
<feature type="signal peptide" evidence="2">
    <location>
        <begin position="1"/>
        <end position="25"/>
    </location>
</feature>
<keyword evidence="2" id="KW-0732">Signal</keyword>
<dbReference type="SUPFAM" id="SSF55797">
    <property type="entry name" value="PR-1-like"/>
    <property type="match status" value="1"/>
</dbReference>
<feature type="compositionally biased region" description="Pro residues" evidence="1">
    <location>
        <begin position="42"/>
        <end position="59"/>
    </location>
</feature>
<dbReference type="EMBL" id="AP023440">
    <property type="protein sequence ID" value="BCL26682.1"/>
    <property type="molecule type" value="Genomic_DNA"/>
</dbReference>
<reference evidence="4 5" key="1">
    <citation type="journal article" date="2014" name="Int. J. Syst. Evol. Microbiol.">
        <title>Complete genome sequence of Corynebacterium casei LMG S-19264T (=DSM 44701T), isolated from a smear-ripened cheese.</title>
        <authorList>
            <consortium name="US DOE Joint Genome Institute (JGI-PGF)"/>
            <person name="Walter F."/>
            <person name="Albersmeier A."/>
            <person name="Kalinowski J."/>
            <person name="Ruckert C."/>
        </authorList>
    </citation>
    <scope>NUCLEOTIDE SEQUENCE [LARGE SCALE GENOMIC DNA]</scope>
    <source>
        <strain evidence="4 5">JCM 4677</strain>
    </source>
</reference>
<evidence type="ECO:0000256" key="1">
    <source>
        <dbReference type="SAM" id="MobiDB-lite"/>
    </source>
</evidence>
<evidence type="ECO:0000313" key="4">
    <source>
        <dbReference type="EMBL" id="BCL26682.1"/>
    </source>
</evidence>
<organism evidence="4 5">
    <name type="scientific">Streptomyces aurantiacus</name>
    <dbReference type="NCBI Taxonomy" id="47760"/>
    <lineage>
        <taxon>Bacteria</taxon>
        <taxon>Bacillati</taxon>
        <taxon>Actinomycetota</taxon>
        <taxon>Actinomycetes</taxon>
        <taxon>Kitasatosporales</taxon>
        <taxon>Streptomycetaceae</taxon>
        <taxon>Streptomyces</taxon>
        <taxon>Streptomyces aurantiacus group</taxon>
    </lineage>
</organism>
<gene>
    <name evidence="4" type="ORF">GCM10017557_15410</name>
</gene>
<evidence type="ECO:0000259" key="3">
    <source>
        <dbReference type="Pfam" id="PF00188"/>
    </source>
</evidence>
<dbReference type="InterPro" id="IPR035940">
    <property type="entry name" value="CAP_sf"/>
</dbReference>
<name>A0A7G1NVP0_9ACTN</name>
<proteinExistence type="predicted"/>
<sequence length="198" mass="20451">MNSPCRTTLLAVCAILAALLPQAPAAGTGAGAEPPVAAPPSYPVPPWPVPDAPHPPHPGQWPASADRRADPAADPAAAVAAELNGHRTEAGCHRVRLRAALTRAAQTHSADMARHERLGHTGTDGSSPQDRMRAAGYRPTRSGEVVVAGTDTAGAAVEAWMDSPPHRDIILTCRYTDAGIGVADGPGGPWWTLDLAAR</sequence>
<dbReference type="KEGG" id="sgm:GCM10017557_15410"/>
<feature type="region of interest" description="Disordered" evidence="1">
    <location>
        <begin position="106"/>
        <end position="140"/>
    </location>
</feature>
<protein>
    <recommendedName>
        <fullName evidence="3">SCP domain-containing protein</fullName>
    </recommendedName>
</protein>
<dbReference type="AlphaFoldDB" id="A0A7G1NVP0"/>
<dbReference type="Gene3D" id="3.40.33.10">
    <property type="entry name" value="CAP"/>
    <property type="match status" value="1"/>
</dbReference>
<accession>A0A7G1NVP0</accession>
<evidence type="ECO:0000256" key="2">
    <source>
        <dbReference type="SAM" id="SignalP"/>
    </source>
</evidence>
<keyword evidence="5" id="KW-1185">Reference proteome</keyword>
<dbReference type="PANTHER" id="PTHR31157:SF1">
    <property type="entry name" value="SCP DOMAIN-CONTAINING PROTEIN"/>
    <property type="match status" value="1"/>
</dbReference>
<feature type="domain" description="SCP" evidence="3">
    <location>
        <begin position="82"/>
        <end position="192"/>
    </location>
</feature>
<evidence type="ECO:0000313" key="5">
    <source>
        <dbReference type="Proteomes" id="UP000516444"/>
    </source>
</evidence>
<feature type="chain" id="PRO_5028910092" description="SCP domain-containing protein" evidence="2">
    <location>
        <begin position="26"/>
        <end position="198"/>
    </location>
</feature>
<feature type="region of interest" description="Disordered" evidence="1">
    <location>
        <begin position="42"/>
        <end position="77"/>
    </location>
</feature>
<dbReference type="InterPro" id="IPR014044">
    <property type="entry name" value="CAP_dom"/>
</dbReference>